<dbReference type="PANTHER" id="PTHR12096">
    <property type="entry name" value="NUCLEAR PROTEIN SKIP-RELATED"/>
    <property type="match status" value="1"/>
</dbReference>
<dbReference type="OrthoDB" id="666364at2759"/>
<feature type="region of interest" description="Disordered" evidence="4">
    <location>
        <begin position="416"/>
        <end position="444"/>
    </location>
</feature>
<sequence>MSFTSLLPSPKNSKEDAQRKTLLEQRSKDSAVKVLTHQSDEQESETSVFDSVVASNLNFQDFVPMRQRNFNLELPKPSQEEIENCYHRTKQVFDSILSKSTQPATAISKSTRKVHNSAYDVEVSAAGSQARKLVRITEHAKDPLQPNVIKAKKVVTPAVEEPATPIFHKTDSAEINKKLSKEEKDMWKIPPAISSWKNPNGYTIGLEKRLAMDGRYSKEQMQAHEINNGFEKLSTALEIADRKARQELKLRAEAKKQIALDESREKEEKLRLLAQKAREERSRLRNKRNYQSIENGGPEIDSAVHRAAIRKSRKEELERDSRRSKMSTADRLRELAYSQGREISEKVILGAAKSTDTQEVHYDSRLFSRGANAQAKRNEEQLYDSPLFLQQGANYRANLSKLDRIVEDHVSAKSTQIQPIQFTAEGDSEPKRNDKKYGLEKKEA</sequence>
<feature type="region of interest" description="Disordered" evidence="4">
    <location>
        <begin position="281"/>
        <end position="301"/>
    </location>
</feature>
<feature type="compositionally biased region" description="Basic and acidic residues" evidence="4">
    <location>
        <begin position="12"/>
        <end position="31"/>
    </location>
</feature>
<feature type="compositionally biased region" description="Basic and acidic residues" evidence="4">
    <location>
        <begin position="428"/>
        <end position="444"/>
    </location>
</feature>
<evidence type="ECO:0000256" key="3">
    <source>
        <dbReference type="RuleBase" id="RU367140"/>
    </source>
</evidence>
<keyword evidence="3" id="KW-0747">Spliceosome</keyword>
<comment type="similarity">
    <text evidence="1 3">Belongs to the SNW family.</text>
</comment>
<name>A0A8J2T9B4_ZYGB2</name>
<dbReference type="InterPro" id="IPR017862">
    <property type="entry name" value="SKI-int_prot_SKIP"/>
</dbReference>
<feature type="region of interest" description="Disordered" evidence="4">
    <location>
        <begin position="1"/>
        <end position="46"/>
    </location>
</feature>
<keyword evidence="3" id="KW-0507">mRNA processing</keyword>
<evidence type="ECO:0000313" key="6">
    <source>
        <dbReference type="EMBL" id="CDF90597.1"/>
    </source>
</evidence>
<evidence type="ECO:0000313" key="7">
    <source>
        <dbReference type="Proteomes" id="UP000019375"/>
    </source>
</evidence>
<dbReference type="GO" id="GO:0005681">
    <property type="term" value="C:spliceosomal complex"/>
    <property type="evidence" value="ECO:0007669"/>
    <property type="project" value="UniProtKB-UniRule"/>
</dbReference>
<comment type="subcellular location">
    <subcellularLocation>
        <location evidence="3">Nucleus</location>
    </subcellularLocation>
</comment>
<feature type="compositionally biased region" description="Basic and acidic residues" evidence="4">
    <location>
        <begin position="313"/>
        <end position="330"/>
    </location>
</feature>
<organism evidence="6 7">
    <name type="scientific">Zygosaccharomyces bailii (strain CLIB 213 / ATCC 58445 / CBS 680 / BCRC 21525 / NBRC 1098 / NCYC 1416 / NRRL Y-2227)</name>
    <dbReference type="NCBI Taxonomy" id="1333698"/>
    <lineage>
        <taxon>Eukaryota</taxon>
        <taxon>Fungi</taxon>
        <taxon>Dikarya</taxon>
        <taxon>Ascomycota</taxon>
        <taxon>Saccharomycotina</taxon>
        <taxon>Saccharomycetes</taxon>
        <taxon>Saccharomycetales</taxon>
        <taxon>Saccharomycetaceae</taxon>
        <taxon>Zygosaccharomyces</taxon>
    </lineage>
</organism>
<comment type="subunit">
    <text evidence="3">Associated with the spliceosome.</text>
</comment>
<accession>A0A8J2T9B4</accession>
<evidence type="ECO:0000256" key="2">
    <source>
        <dbReference type="ARBA" id="ARBA00022160"/>
    </source>
</evidence>
<dbReference type="EMBL" id="HG316460">
    <property type="protein sequence ID" value="CDF90597.1"/>
    <property type="molecule type" value="Genomic_DNA"/>
</dbReference>
<protein>
    <recommendedName>
        <fullName evidence="2 3">Pre-mRNA-processing protein 45</fullName>
    </recommendedName>
</protein>
<dbReference type="InterPro" id="IPR004015">
    <property type="entry name" value="SKI-int_prot_SKIP_SNW-dom"/>
</dbReference>
<evidence type="ECO:0000256" key="4">
    <source>
        <dbReference type="SAM" id="MobiDB-lite"/>
    </source>
</evidence>
<keyword evidence="3" id="KW-0539">Nucleus</keyword>
<proteinExistence type="inferred from homology"/>
<feature type="compositionally biased region" description="Polar residues" evidence="4">
    <location>
        <begin position="1"/>
        <end position="11"/>
    </location>
</feature>
<keyword evidence="7" id="KW-1185">Reference proteome</keyword>
<keyword evidence="3" id="KW-0508">mRNA splicing</keyword>
<evidence type="ECO:0000256" key="1">
    <source>
        <dbReference type="ARBA" id="ARBA00010197"/>
    </source>
</evidence>
<evidence type="ECO:0000259" key="5">
    <source>
        <dbReference type="Pfam" id="PF02731"/>
    </source>
</evidence>
<gene>
    <name evidence="6" type="ORF">BN860_04742g</name>
</gene>
<dbReference type="Proteomes" id="UP000019375">
    <property type="component" value="Unassembled WGS sequence"/>
</dbReference>
<feature type="domain" description="SKI-interacting protein SKIP SNW" evidence="5">
    <location>
        <begin position="126"/>
        <end position="281"/>
    </location>
</feature>
<reference evidence="7" key="1">
    <citation type="journal article" date="2013" name="Genome Announc.">
        <title>Genome sequence of the food spoilage yeast Zygosaccharomyces bailii CLIB 213(T).</title>
        <authorList>
            <person name="Galeote V."/>
            <person name="Bigey F."/>
            <person name="Devillers H."/>
            <person name="Neuveglise C."/>
            <person name="Dequin S."/>
        </authorList>
    </citation>
    <scope>NUCLEOTIDE SEQUENCE [LARGE SCALE GENOMIC DNA]</scope>
    <source>
        <strain evidence="7">CLIB 213 / ATCC 58445 / CBS 680 / CCRC 21525 / NBRC 1098 / NCYC 1416 / NRRL Y-2227</strain>
    </source>
</reference>
<dbReference type="AlphaFoldDB" id="A0A8J2T9B4"/>
<feature type="region of interest" description="Disordered" evidence="4">
    <location>
        <begin position="311"/>
        <end position="330"/>
    </location>
</feature>
<dbReference type="GO" id="GO:0000398">
    <property type="term" value="P:mRNA splicing, via spliceosome"/>
    <property type="evidence" value="ECO:0007669"/>
    <property type="project" value="InterPro"/>
</dbReference>
<dbReference type="Pfam" id="PF02731">
    <property type="entry name" value="SKIP_SNW"/>
    <property type="match status" value="1"/>
</dbReference>
<comment type="function">
    <text evidence="3">Involved in pre-mRNA splicing.</text>
</comment>